<feature type="compositionally biased region" description="Basic and acidic residues" evidence="1">
    <location>
        <begin position="103"/>
        <end position="112"/>
    </location>
</feature>
<feature type="region of interest" description="Disordered" evidence="1">
    <location>
        <begin position="1"/>
        <end position="209"/>
    </location>
</feature>
<feature type="compositionally biased region" description="Low complexity" evidence="1">
    <location>
        <begin position="530"/>
        <end position="564"/>
    </location>
</feature>
<dbReference type="InterPro" id="IPR015943">
    <property type="entry name" value="WD40/YVTN_repeat-like_dom_sf"/>
</dbReference>
<keyword evidence="4" id="KW-1185">Reference proteome</keyword>
<dbReference type="AlphaFoldDB" id="A0ABD3RV91"/>
<name>A0ABD3RV91_9STRA</name>
<dbReference type="Proteomes" id="UP001530377">
    <property type="component" value="Unassembled WGS sequence"/>
</dbReference>
<feature type="region of interest" description="Disordered" evidence="1">
    <location>
        <begin position="292"/>
        <end position="314"/>
    </location>
</feature>
<evidence type="ECO:0000313" key="3">
    <source>
        <dbReference type="EMBL" id="KAL3816129.1"/>
    </source>
</evidence>
<feature type="compositionally biased region" description="Gly residues" evidence="1">
    <location>
        <begin position="144"/>
        <end position="160"/>
    </location>
</feature>
<organism evidence="3 4">
    <name type="scientific">Cyclostephanos tholiformis</name>
    <dbReference type="NCBI Taxonomy" id="382380"/>
    <lineage>
        <taxon>Eukaryota</taxon>
        <taxon>Sar</taxon>
        <taxon>Stramenopiles</taxon>
        <taxon>Ochrophyta</taxon>
        <taxon>Bacillariophyta</taxon>
        <taxon>Coscinodiscophyceae</taxon>
        <taxon>Thalassiosirophycidae</taxon>
        <taxon>Stephanodiscales</taxon>
        <taxon>Stephanodiscaceae</taxon>
        <taxon>Cyclostephanos</taxon>
    </lineage>
</organism>
<dbReference type="InterPro" id="IPR002350">
    <property type="entry name" value="Kazal_dom"/>
</dbReference>
<sequence>MVMDTAQRGRPGIRGGVGVGAGDNRHRAVGRNPFSDKDNDDDHDDDESEYVQDVTPPVVRNKSNNHANRNRAGPFNPFGEGEDDDDVVEALGLDSGMFGPPMDGRDRKKDEGEKDDDDDSVANSGPLTPDDIERWHDSASAHGGSFGSIGGGSARGGGGEVEGRGVSFSGSTREGWEEAAKATTRTDHTIHSEDTHPINNRAGGGGGLGGKPYYNLSRTDERRQFMEIMSGSGGKGGYHDLPGVEDAASPLFEIANNDELRAGGRYDVCLIIGLALFFSTGWEGMINRSNGSNSNLGDDVPPPPTVTTGGPGAGDWEDFDFPFATASPTSPPGVSAPVVGGVVVAATVTSSPSSASSCPAGQFCQSKMGECGGGVVGICTPRPEVCPMDYAPVCDCNGNTHSNLCNAHTAGASVSRLGECGVNDAGLGGDVAVSDNEPVDGMPCTLQFSVPPAVINSSGPTISMSPSMSGSTRSTSSGGSVGPTSSLPPSGDAVLTGSVGPTFSKPPSGGVMPMGSDGPTLTGPPAGINSSGPTISMSPSMSGSTPSTSSGGSVGPTSSLPPSGDAILTGSVGPTFSKPPSGGVMPMGSDGPTLIGAPAGINSSGPTISMPPSMSGSTPSMSGGGSVGPTSSLPPSGDAVLTGSVGPTFSKPPSGGVMPMGSDGPTLTGPPAGINSSGPTISMPPSMSGSSSSSWMGPTALNDTVMMNETVAMNATFDNSTVAMNESESSLSSLDELSSPYVITLSMESSMYRSRFGSSVSISGDGSIFAIGAKDAINEYGVPTGAVYLYSMDSAYVQNSMGVRGLATTTKATLLQELFGSETADDEYGSSIALSQDGRRLVIGARSENMKQNGAIRIYERQEENEDDGGVAYASNAAAAASATNFSWTLMEKGLIHGQNPSERCGWAVSISSDGNVVAMGCPGSNEGGGTVVTFRYNDGLDGDAYGWDQYGSVIKGLPTGEAAGYSISLDGTGLMMVVGFPMSTNSAGSSDAGKASVYVMVDATSDSFYSGTEATPGEWKISGEEIYGALEGDMDGSSVAISMDGSTVVIGGRGHSVVNSTTGEIMNSAGQCHIYQFASGIWDLQQTIRGRTIDERLGTSVAVSRDGNVVTCGGVSGVTSDSIISGVVRLWDKRTSRESTILPRGDDTEGVTFGESVAFSEDGEYLLVGAPTWTTVGGGAAAGAIQIFQSV</sequence>
<protein>
    <recommendedName>
        <fullName evidence="2">Kazal-like domain-containing protein</fullName>
    </recommendedName>
</protein>
<feature type="compositionally biased region" description="Basic and acidic residues" evidence="1">
    <location>
        <begin position="174"/>
        <end position="196"/>
    </location>
</feature>
<evidence type="ECO:0000259" key="2">
    <source>
        <dbReference type="PROSITE" id="PS51465"/>
    </source>
</evidence>
<evidence type="ECO:0000256" key="1">
    <source>
        <dbReference type="SAM" id="MobiDB-lite"/>
    </source>
</evidence>
<dbReference type="PROSITE" id="PS51465">
    <property type="entry name" value="KAZAL_2"/>
    <property type="match status" value="1"/>
</dbReference>
<dbReference type="InterPro" id="IPR036058">
    <property type="entry name" value="Kazal_dom_sf"/>
</dbReference>
<dbReference type="SMART" id="SM00280">
    <property type="entry name" value="KAZAL"/>
    <property type="match status" value="1"/>
</dbReference>
<feature type="compositionally biased region" description="Gly residues" evidence="1">
    <location>
        <begin position="12"/>
        <end position="21"/>
    </location>
</feature>
<proteinExistence type="predicted"/>
<reference evidence="3 4" key="1">
    <citation type="submission" date="2024-10" db="EMBL/GenBank/DDBJ databases">
        <title>Updated reference genomes for cyclostephanoid diatoms.</title>
        <authorList>
            <person name="Roberts W.R."/>
            <person name="Alverson A.J."/>
        </authorList>
    </citation>
    <scope>NUCLEOTIDE SEQUENCE [LARGE SCALE GENOMIC DNA]</scope>
    <source>
        <strain evidence="3 4">AJA228-03</strain>
    </source>
</reference>
<dbReference type="SUPFAM" id="SSF100895">
    <property type="entry name" value="Kazal-type serine protease inhibitors"/>
    <property type="match status" value="1"/>
</dbReference>
<feature type="compositionally biased region" description="Low complexity" evidence="1">
    <location>
        <begin position="676"/>
        <end position="695"/>
    </location>
</feature>
<feature type="region of interest" description="Disordered" evidence="1">
    <location>
        <begin position="457"/>
        <end position="695"/>
    </location>
</feature>
<gene>
    <name evidence="3" type="ORF">ACHAXA_011626</name>
</gene>
<feature type="domain" description="Kazal-like" evidence="2">
    <location>
        <begin position="373"/>
        <end position="422"/>
    </location>
</feature>
<feature type="compositionally biased region" description="Acidic residues" evidence="1">
    <location>
        <begin position="38"/>
        <end position="50"/>
    </location>
</feature>
<dbReference type="Gene3D" id="3.30.60.30">
    <property type="match status" value="1"/>
</dbReference>
<evidence type="ECO:0000313" key="4">
    <source>
        <dbReference type="Proteomes" id="UP001530377"/>
    </source>
</evidence>
<feature type="compositionally biased region" description="Low complexity" evidence="1">
    <location>
        <begin position="457"/>
        <end position="491"/>
    </location>
</feature>
<dbReference type="SUPFAM" id="SSF82171">
    <property type="entry name" value="DPP6 N-terminal domain-like"/>
    <property type="match status" value="1"/>
</dbReference>
<dbReference type="EMBL" id="JALLPB020000164">
    <property type="protein sequence ID" value="KAL3816129.1"/>
    <property type="molecule type" value="Genomic_DNA"/>
</dbReference>
<accession>A0ABD3RV91</accession>
<dbReference type="CDD" id="cd00104">
    <property type="entry name" value="KAZAL_FS"/>
    <property type="match status" value="1"/>
</dbReference>
<dbReference type="Gene3D" id="2.130.10.10">
    <property type="entry name" value="YVTN repeat-like/Quinoprotein amine dehydrogenase"/>
    <property type="match status" value="1"/>
</dbReference>
<comment type="caution">
    <text evidence="3">The sequence shown here is derived from an EMBL/GenBank/DDBJ whole genome shotgun (WGS) entry which is preliminary data.</text>
</comment>
<feature type="compositionally biased region" description="Low complexity" evidence="1">
    <location>
        <begin position="628"/>
        <end position="637"/>
    </location>
</feature>
<feature type="compositionally biased region" description="Low complexity" evidence="1">
    <location>
        <begin position="603"/>
        <end position="621"/>
    </location>
</feature>